<protein>
    <submittedName>
        <fullName evidence="3">Uncharacterized protein LOC112466376</fullName>
    </submittedName>
</protein>
<dbReference type="GeneID" id="112466376"/>
<keyword evidence="2" id="KW-1185">Reference proteome</keyword>
<evidence type="ECO:0000259" key="1">
    <source>
        <dbReference type="PROSITE" id="PS50904"/>
    </source>
</evidence>
<evidence type="ECO:0000313" key="2">
    <source>
        <dbReference type="Proteomes" id="UP000504618"/>
    </source>
</evidence>
<feature type="domain" description="PRELI/MSF1" evidence="1">
    <location>
        <begin position="1"/>
        <end position="137"/>
    </location>
</feature>
<dbReference type="PROSITE" id="PS50904">
    <property type="entry name" value="PRELI_MSF1"/>
    <property type="match status" value="1"/>
</dbReference>
<dbReference type="OrthoDB" id="341300at2759"/>
<dbReference type="Pfam" id="PF04707">
    <property type="entry name" value="PRELI"/>
    <property type="match status" value="1"/>
</dbReference>
<dbReference type="RefSeq" id="XP_024890209.1">
    <property type="nucleotide sequence ID" value="XM_025034441.1"/>
</dbReference>
<dbReference type="InterPro" id="IPR037365">
    <property type="entry name" value="Slowmo/Ups"/>
</dbReference>
<sequence>MEEEMQTPVGNISVRRSALRLSCGILATDSDQSDPSSPCVLAVISIALSLINSSFTIYTRNLGYTKVMSIVEQMVHHISEENPEWTVAERSAWIDSLQVFGFSRAIQVFGLNQFKKSCAKISKGCNCVLANYISPHSTVSKSDIAFSLFASCIAHRASRTNLFSQNNVK</sequence>
<dbReference type="GO" id="GO:0005758">
    <property type="term" value="C:mitochondrial intermembrane space"/>
    <property type="evidence" value="ECO:0007669"/>
    <property type="project" value="InterPro"/>
</dbReference>
<dbReference type="AlphaFoldDB" id="A0A6J1R5B6"/>
<proteinExistence type="predicted"/>
<dbReference type="Proteomes" id="UP000504618">
    <property type="component" value="Unplaced"/>
</dbReference>
<dbReference type="PANTHER" id="PTHR11158">
    <property type="entry name" value="MSF1/PX19 RELATED"/>
    <property type="match status" value="1"/>
</dbReference>
<accession>A0A6J1R5B6</accession>
<evidence type="ECO:0000313" key="3">
    <source>
        <dbReference type="RefSeq" id="XP_024890209.1"/>
    </source>
</evidence>
<reference evidence="3" key="1">
    <citation type="submission" date="2025-08" db="UniProtKB">
        <authorList>
            <consortium name="RefSeq"/>
        </authorList>
    </citation>
    <scope>IDENTIFICATION</scope>
    <source>
        <tissue evidence="3">Whole body</tissue>
    </source>
</reference>
<organism evidence="2 3">
    <name type="scientific">Temnothorax curvispinosus</name>
    <dbReference type="NCBI Taxonomy" id="300111"/>
    <lineage>
        <taxon>Eukaryota</taxon>
        <taxon>Metazoa</taxon>
        <taxon>Ecdysozoa</taxon>
        <taxon>Arthropoda</taxon>
        <taxon>Hexapoda</taxon>
        <taxon>Insecta</taxon>
        <taxon>Pterygota</taxon>
        <taxon>Neoptera</taxon>
        <taxon>Endopterygota</taxon>
        <taxon>Hymenoptera</taxon>
        <taxon>Apocrita</taxon>
        <taxon>Aculeata</taxon>
        <taxon>Formicoidea</taxon>
        <taxon>Formicidae</taxon>
        <taxon>Myrmicinae</taxon>
        <taxon>Temnothorax</taxon>
    </lineage>
</organism>
<gene>
    <name evidence="3" type="primary">LOC112466376</name>
</gene>
<name>A0A6J1R5B6_9HYME</name>
<dbReference type="InterPro" id="IPR006797">
    <property type="entry name" value="PRELI/MSF1_dom"/>
</dbReference>